<dbReference type="OrthoDB" id="4775599at2759"/>
<dbReference type="RefSeq" id="XP_018184486.1">
    <property type="nucleotide sequence ID" value="XM_018335546.1"/>
</dbReference>
<evidence type="ECO:0000256" key="1">
    <source>
        <dbReference type="SAM" id="MobiDB-lite"/>
    </source>
</evidence>
<dbReference type="EMBL" id="KV407468">
    <property type="protein sequence ID" value="KZF18931.1"/>
    <property type="molecule type" value="Genomic_DNA"/>
</dbReference>
<dbReference type="OMA" id="ESAECIY"/>
<proteinExistence type="predicted"/>
<keyword evidence="2" id="KW-0812">Transmembrane</keyword>
<name>A0A164ZCF2_XYLHT</name>
<evidence type="ECO:0000313" key="4">
    <source>
        <dbReference type="EMBL" id="KZF18931.1"/>
    </source>
</evidence>
<dbReference type="InParanoid" id="A0A164ZCF2"/>
<dbReference type="AlphaFoldDB" id="A0A164ZCF2"/>
<feature type="region of interest" description="Disordered" evidence="1">
    <location>
        <begin position="165"/>
        <end position="292"/>
    </location>
</feature>
<feature type="compositionally biased region" description="Basic and acidic residues" evidence="1">
    <location>
        <begin position="232"/>
        <end position="243"/>
    </location>
</feature>
<evidence type="ECO:0000256" key="3">
    <source>
        <dbReference type="SAM" id="SignalP"/>
    </source>
</evidence>
<feature type="transmembrane region" description="Helical" evidence="2">
    <location>
        <begin position="101"/>
        <end position="120"/>
    </location>
</feature>
<feature type="compositionally biased region" description="Basic and acidic residues" evidence="1">
    <location>
        <begin position="203"/>
        <end position="220"/>
    </location>
</feature>
<keyword evidence="5" id="KW-1185">Reference proteome</keyword>
<gene>
    <name evidence="4" type="ORF">L228DRAFT_271565</name>
</gene>
<dbReference type="Proteomes" id="UP000076632">
    <property type="component" value="Unassembled WGS sequence"/>
</dbReference>
<feature type="chain" id="PRO_5007854814" evidence="3">
    <location>
        <begin position="36"/>
        <end position="292"/>
    </location>
</feature>
<protein>
    <submittedName>
        <fullName evidence="4">Uncharacterized protein</fullName>
    </submittedName>
</protein>
<evidence type="ECO:0000256" key="2">
    <source>
        <dbReference type="SAM" id="Phobius"/>
    </source>
</evidence>
<accession>A0A164ZCF2</accession>
<reference evidence="4 5" key="1">
    <citation type="journal article" date="2016" name="Fungal Biol.">
        <title>The genome of Xylona heveae provides a window into fungal endophytism.</title>
        <authorList>
            <person name="Gazis R."/>
            <person name="Kuo A."/>
            <person name="Riley R."/>
            <person name="LaButti K."/>
            <person name="Lipzen A."/>
            <person name="Lin J."/>
            <person name="Amirebrahimi M."/>
            <person name="Hesse C.N."/>
            <person name="Spatafora J.W."/>
            <person name="Henrissat B."/>
            <person name="Hainaut M."/>
            <person name="Grigoriev I.V."/>
            <person name="Hibbett D.S."/>
        </authorList>
    </citation>
    <scope>NUCLEOTIDE SEQUENCE [LARGE SCALE GENOMIC DNA]</scope>
    <source>
        <strain evidence="4 5">TC161</strain>
    </source>
</reference>
<keyword evidence="2" id="KW-1133">Transmembrane helix</keyword>
<keyword evidence="2" id="KW-0472">Membrane</keyword>
<sequence length="292" mass="31740">MLRTGRVRCRCERSVLSPSSTFLLLSALFLTSSNAQPSSPSVAGKRSSPALSSISFSAHTPSALGQFSTTGAAAQSALSPRDENPDGQSGAQGQRDGLLNYYFLLLAILIIIIGVAYWVFHRRRKNKVARVRNSGQNALARDLDGWAPRSRWIYGGWRGVMGGNARHEEGLDEHGEAPPPYQPRGTHSSTTHGESAECIYQNPRDHESFHHDGSTTDRRPSASTVSIPLRTLSRDGLERRPPDYEEALENTGSGPRATTADSRPDVESAAGLEPPPRAMTSNNENHPHADIH</sequence>
<feature type="compositionally biased region" description="Basic and acidic residues" evidence="1">
    <location>
        <begin position="165"/>
        <end position="176"/>
    </location>
</feature>
<feature type="signal peptide" evidence="3">
    <location>
        <begin position="1"/>
        <end position="35"/>
    </location>
</feature>
<dbReference type="GeneID" id="28900683"/>
<evidence type="ECO:0000313" key="5">
    <source>
        <dbReference type="Proteomes" id="UP000076632"/>
    </source>
</evidence>
<keyword evidence="3" id="KW-0732">Signal</keyword>
<organism evidence="4 5">
    <name type="scientific">Xylona heveae (strain CBS 132557 / TC161)</name>
    <dbReference type="NCBI Taxonomy" id="1328760"/>
    <lineage>
        <taxon>Eukaryota</taxon>
        <taxon>Fungi</taxon>
        <taxon>Dikarya</taxon>
        <taxon>Ascomycota</taxon>
        <taxon>Pezizomycotina</taxon>
        <taxon>Xylonomycetes</taxon>
        <taxon>Xylonales</taxon>
        <taxon>Xylonaceae</taxon>
        <taxon>Xylona</taxon>
    </lineage>
</organism>